<evidence type="ECO:0000313" key="3">
    <source>
        <dbReference type="Proteomes" id="UP000036045"/>
    </source>
</evidence>
<dbReference type="EMBL" id="LDPH01000063">
    <property type="protein sequence ID" value="KLV14848.1"/>
    <property type="molecule type" value="Genomic_DNA"/>
</dbReference>
<protein>
    <submittedName>
        <fullName evidence="2">Uncharacterized protein</fullName>
    </submittedName>
</protein>
<proteinExistence type="predicted"/>
<dbReference type="OrthoDB" id="2940764at2"/>
<feature type="coiled-coil region" evidence="1">
    <location>
        <begin position="74"/>
        <end position="101"/>
    </location>
</feature>
<organism evidence="2 3">
    <name type="scientific">Niallia circulans</name>
    <name type="common">Bacillus circulans</name>
    <dbReference type="NCBI Taxonomy" id="1397"/>
    <lineage>
        <taxon>Bacteria</taxon>
        <taxon>Bacillati</taxon>
        <taxon>Bacillota</taxon>
        <taxon>Bacilli</taxon>
        <taxon>Bacillales</taxon>
        <taxon>Bacillaceae</taxon>
        <taxon>Niallia</taxon>
    </lineage>
</organism>
<dbReference type="Proteomes" id="UP000036045">
    <property type="component" value="Unassembled WGS sequence"/>
</dbReference>
<sequence length="107" mass="12478">MNTFNLKETTAVLHSYGFKCDTELVSHWISEGNIKSIENGGVYEVLEEEVYRFIEAYRWEGTAFEEGIDDQTKIERLLEEISDLKKQIVKLQEEKAELEDQLGIMPF</sequence>
<name>A0A0J1HM96_NIACI</name>
<gene>
    <name evidence="2" type="ORF">ABW02_25830</name>
</gene>
<evidence type="ECO:0000313" key="2">
    <source>
        <dbReference type="EMBL" id="KLV14848.1"/>
    </source>
</evidence>
<reference evidence="2 3" key="1">
    <citation type="submission" date="2015-05" db="EMBL/GenBank/DDBJ databases">
        <title>Whole genome sequence and identification of bacterial endophytes from Costus igneus.</title>
        <authorList>
            <person name="Lee Y.P."/>
            <person name="Gan H.M."/>
            <person name="Eng W."/>
            <person name="Wheatley M.S."/>
            <person name="Caraballo A."/>
            <person name="Polter S."/>
            <person name="Savka M.A."/>
            <person name="Hudson A.O."/>
        </authorList>
    </citation>
    <scope>NUCLEOTIDE SEQUENCE [LARGE SCALE GENOMIC DNA]</scope>
    <source>
        <strain evidence="2 3">RIT379</strain>
    </source>
</reference>
<keyword evidence="3" id="KW-1185">Reference proteome</keyword>
<evidence type="ECO:0000256" key="1">
    <source>
        <dbReference type="SAM" id="Coils"/>
    </source>
</evidence>
<dbReference type="RefSeq" id="WP_047945057.1">
    <property type="nucleotide sequence ID" value="NZ_LDPH01000063.1"/>
</dbReference>
<accession>A0A0J1HM96</accession>
<dbReference type="PATRIC" id="fig|1397.4.peg.4985"/>
<dbReference type="GeneID" id="67524706"/>
<dbReference type="AlphaFoldDB" id="A0A0J1HM96"/>
<keyword evidence="1" id="KW-0175">Coiled coil</keyword>
<comment type="caution">
    <text evidence="2">The sequence shown here is derived from an EMBL/GenBank/DDBJ whole genome shotgun (WGS) entry which is preliminary data.</text>
</comment>